<dbReference type="GO" id="GO:0000287">
    <property type="term" value="F:magnesium ion binding"/>
    <property type="evidence" value="ECO:0007669"/>
    <property type="project" value="UniProtKB-UniRule"/>
</dbReference>
<dbReference type="HAMAP" id="MF_00097">
    <property type="entry name" value="TMP_synthase"/>
    <property type="match status" value="1"/>
</dbReference>
<dbReference type="STRING" id="498211.CJA_0881"/>
<dbReference type="PANTHER" id="PTHR20857">
    <property type="entry name" value="THIAMINE-PHOSPHATE PYROPHOSPHORYLASE"/>
    <property type="match status" value="1"/>
</dbReference>
<evidence type="ECO:0000313" key="13">
    <source>
        <dbReference type="EMBL" id="ACE86073.1"/>
    </source>
</evidence>
<comment type="cofactor">
    <cofactor evidence="9">
        <name>Mg(2+)</name>
        <dbReference type="ChEBI" id="CHEBI:18420"/>
    </cofactor>
    <text evidence="9">Binds 1 Mg(2+) ion per subunit.</text>
</comment>
<evidence type="ECO:0000256" key="5">
    <source>
        <dbReference type="ARBA" id="ARBA00022977"/>
    </source>
</evidence>
<comment type="catalytic activity">
    <reaction evidence="8 9 10">
        <text>2-[(2R,5Z)-2-carboxy-4-methylthiazol-5(2H)-ylidene]ethyl phosphate + 4-amino-2-methyl-5-(diphosphooxymethyl)pyrimidine + 2 H(+) = thiamine phosphate + CO2 + diphosphate</text>
        <dbReference type="Rhea" id="RHEA:47844"/>
        <dbReference type="ChEBI" id="CHEBI:15378"/>
        <dbReference type="ChEBI" id="CHEBI:16526"/>
        <dbReference type="ChEBI" id="CHEBI:33019"/>
        <dbReference type="ChEBI" id="CHEBI:37575"/>
        <dbReference type="ChEBI" id="CHEBI:57841"/>
        <dbReference type="ChEBI" id="CHEBI:62899"/>
        <dbReference type="EC" id="2.5.1.3"/>
    </reaction>
</comment>
<dbReference type="Pfam" id="PF02581">
    <property type="entry name" value="TMP-TENI"/>
    <property type="match status" value="1"/>
</dbReference>
<dbReference type="EC" id="2.5.1.3" evidence="9"/>
<feature type="binding site" evidence="9">
    <location>
        <position position="79"/>
    </location>
    <ligand>
        <name>Mg(2+)</name>
        <dbReference type="ChEBI" id="CHEBI:18420"/>
    </ligand>
</feature>
<evidence type="ECO:0000256" key="8">
    <source>
        <dbReference type="ARBA" id="ARBA00047883"/>
    </source>
</evidence>
<evidence type="ECO:0000256" key="1">
    <source>
        <dbReference type="ARBA" id="ARBA00005165"/>
    </source>
</evidence>
<comment type="caution">
    <text evidence="9">Lacks conserved residue(s) required for the propagation of feature annotation.</text>
</comment>
<dbReference type="UniPathway" id="UPA00060">
    <property type="reaction ID" value="UER00141"/>
</dbReference>
<dbReference type="SUPFAM" id="SSF51391">
    <property type="entry name" value="Thiamin phosphate synthase"/>
    <property type="match status" value="1"/>
</dbReference>
<dbReference type="GO" id="GO:0009229">
    <property type="term" value="P:thiamine diphosphate biosynthetic process"/>
    <property type="evidence" value="ECO:0007669"/>
    <property type="project" value="UniProtKB-UniRule"/>
</dbReference>
<evidence type="ECO:0000256" key="3">
    <source>
        <dbReference type="ARBA" id="ARBA00022723"/>
    </source>
</evidence>
<proteinExistence type="inferred from homology"/>
<keyword evidence="5 9" id="KW-0784">Thiamine biosynthesis</keyword>
<evidence type="ECO:0000256" key="10">
    <source>
        <dbReference type="RuleBase" id="RU003826"/>
    </source>
</evidence>
<evidence type="ECO:0000259" key="12">
    <source>
        <dbReference type="Pfam" id="PF02581"/>
    </source>
</evidence>
<dbReference type="InterPro" id="IPR034291">
    <property type="entry name" value="TMP_synthase"/>
</dbReference>
<dbReference type="GO" id="GO:0009228">
    <property type="term" value="P:thiamine biosynthetic process"/>
    <property type="evidence" value="ECO:0007669"/>
    <property type="project" value="UniProtKB-KW"/>
</dbReference>
<dbReference type="eggNOG" id="COG0352">
    <property type="taxonomic scope" value="Bacteria"/>
</dbReference>
<accession>B3PL69</accession>
<feature type="binding site" evidence="9">
    <location>
        <position position="117"/>
    </location>
    <ligand>
        <name>4-amino-2-methyl-5-(diphosphooxymethyl)pyrimidine</name>
        <dbReference type="ChEBI" id="CHEBI:57841"/>
    </ligand>
</feature>
<comment type="catalytic activity">
    <reaction evidence="7 9 10">
        <text>2-(2-carboxy-4-methylthiazol-5-yl)ethyl phosphate + 4-amino-2-methyl-5-(diphosphooxymethyl)pyrimidine + 2 H(+) = thiamine phosphate + CO2 + diphosphate</text>
        <dbReference type="Rhea" id="RHEA:47848"/>
        <dbReference type="ChEBI" id="CHEBI:15378"/>
        <dbReference type="ChEBI" id="CHEBI:16526"/>
        <dbReference type="ChEBI" id="CHEBI:33019"/>
        <dbReference type="ChEBI" id="CHEBI:37575"/>
        <dbReference type="ChEBI" id="CHEBI:57841"/>
        <dbReference type="ChEBI" id="CHEBI:62890"/>
        <dbReference type="EC" id="2.5.1.3"/>
    </reaction>
</comment>
<feature type="binding site" evidence="9">
    <location>
        <position position="78"/>
    </location>
    <ligand>
        <name>4-amino-2-methyl-5-(diphosphooxymethyl)pyrimidine</name>
        <dbReference type="ChEBI" id="CHEBI:57841"/>
    </ligand>
</feature>
<dbReference type="HOGENOM" id="CLU_018272_3_1_6"/>
<reference evidence="13 14" key="1">
    <citation type="journal article" date="2008" name="J. Bacteriol.">
        <title>Insights into plant cell wall degradation from the genome sequence of the soil bacterium Cellvibrio japonicus.</title>
        <authorList>
            <person name="Deboy R.T."/>
            <person name="Mongodin E.F."/>
            <person name="Fouts D.E."/>
            <person name="Tailford L.E."/>
            <person name="Khouri H."/>
            <person name="Emerson J.B."/>
            <person name="Mohamoud Y."/>
            <person name="Watkins K."/>
            <person name="Henrissat B."/>
            <person name="Gilbert H.J."/>
            <person name="Nelson K.E."/>
        </authorList>
    </citation>
    <scope>NUCLEOTIDE SEQUENCE [LARGE SCALE GENOMIC DNA]</scope>
    <source>
        <strain evidence="13 14">Ueda107</strain>
    </source>
</reference>
<feature type="binding site" evidence="9">
    <location>
        <begin position="144"/>
        <end position="146"/>
    </location>
    <ligand>
        <name>2-[(2R,5Z)-2-carboxy-4-methylthiazol-5(2H)-ylidene]ethyl phosphate</name>
        <dbReference type="ChEBI" id="CHEBI:62899"/>
    </ligand>
</feature>
<feature type="binding site" evidence="9">
    <location>
        <position position="98"/>
    </location>
    <ligand>
        <name>Mg(2+)</name>
        <dbReference type="ChEBI" id="CHEBI:18420"/>
    </ligand>
</feature>
<dbReference type="InterPro" id="IPR036206">
    <property type="entry name" value="ThiamineP_synth_sf"/>
</dbReference>
<evidence type="ECO:0000256" key="7">
    <source>
        <dbReference type="ARBA" id="ARBA00047851"/>
    </source>
</evidence>
<evidence type="ECO:0000256" key="4">
    <source>
        <dbReference type="ARBA" id="ARBA00022842"/>
    </source>
</evidence>
<dbReference type="GO" id="GO:0004789">
    <property type="term" value="F:thiamine-phosphate diphosphorylase activity"/>
    <property type="evidence" value="ECO:0007669"/>
    <property type="project" value="UniProtKB-UniRule"/>
</dbReference>
<comment type="pathway">
    <text evidence="1 9 11">Cofactor biosynthesis; thiamine diphosphate biosynthesis; thiamine phosphate from 4-amino-2-methyl-5-diphosphomethylpyrimidine and 4-methyl-5-(2-phosphoethyl)-thiazole: step 1/1.</text>
</comment>
<dbReference type="InterPro" id="IPR022998">
    <property type="entry name" value="ThiamineP_synth_TenI"/>
</dbReference>
<keyword evidence="14" id="KW-1185">Reference proteome</keyword>
<comment type="similarity">
    <text evidence="9 10">Belongs to the thiamine-phosphate synthase family.</text>
</comment>
<dbReference type="AlphaFoldDB" id="B3PL69"/>
<feature type="binding site" evidence="9">
    <location>
        <position position="175"/>
    </location>
    <ligand>
        <name>2-[(2R,5Z)-2-carboxy-4-methylthiazol-5(2H)-ylidene]ethyl phosphate</name>
        <dbReference type="ChEBI" id="CHEBI:62899"/>
    </ligand>
</feature>
<comment type="function">
    <text evidence="9">Condenses 4-methyl-5-(beta-hydroxyethyl)thiazole monophosphate (THZ-P) and 2-methyl-4-amino-5-hydroxymethyl pyrimidine pyrophosphate (HMP-PP) to form thiamine monophosphate (TMP).</text>
</comment>
<feature type="domain" description="Thiamine phosphate synthase/TenI" evidence="12">
    <location>
        <begin position="16"/>
        <end position="196"/>
    </location>
</feature>
<dbReference type="InterPro" id="IPR013785">
    <property type="entry name" value="Aldolase_TIM"/>
</dbReference>
<organism evidence="13 14">
    <name type="scientific">Cellvibrio japonicus (strain Ueda107)</name>
    <name type="common">Pseudomonas fluorescens subsp. cellulosa</name>
    <dbReference type="NCBI Taxonomy" id="498211"/>
    <lineage>
        <taxon>Bacteria</taxon>
        <taxon>Pseudomonadati</taxon>
        <taxon>Pseudomonadota</taxon>
        <taxon>Gammaproteobacteria</taxon>
        <taxon>Cellvibrionales</taxon>
        <taxon>Cellvibrionaceae</taxon>
        <taxon>Cellvibrio</taxon>
    </lineage>
</organism>
<gene>
    <name evidence="9 13" type="primary">thiE</name>
    <name evidence="13" type="ordered locus">CJA_0881</name>
</gene>
<dbReference type="Gene3D" id="3.20.20.70">
    <property type="entry name" value="Aldolase class I"/>
    <property type="match status" value="1"/>
</dbReference>
<evidence type="ECO:0000313" key="14">
    <source>
        <dbReference type="Proteomes" id="UP000001036"/>
    </source>
</evidence>
<protein>
    <recommendedName>
        <fullName evidence="9">Thiamine-phosphate synthase</fullName>
        <shortName evidence="9">TP synthase</shortName>
        <shortName evidence="9">TPS</shortName>
        <ecNumber evidence="9">2.5.1.3</ecNumber>
    </recommendedName>
    <alternativeName>
        <fullName evidence="9">Thiamine-phosphate pyrophosphorylase</fullName>
        <shortName evidence="9">TMP pyrophosphorylase</shortName>
        <shortName evidence="9">TMP-PPase</shortName>
    </alternativeName>
</protein>
<name>B3PL69_CELJU</name>
<evidence type="ECO:0000256" key="6">
    <source>
        <dbReference type="ARBA" id="ARBA00047334"/>
    </source>
</evidence>
<evidence type="ECO:0000256" key="11">
    <source>
        <dbReference type="RuleBase" id="RU004253"/>
    </source>
</evidence>
<feature type="binding site" evidence="9">
    <location>
        <begin position="46"/>
        <end position="50"/>
    </location>
    <ligand>
        <name>4-amino-2-methyl-5-(diphosphooxymethyl)pyrimidine</name>
        <dbReference type="ChEBI" id="CHEBI:57841"/>
    </ligand>
</feature>
<sequence>MSSWSWSNPFKMNSTLYAITDSGLLPGERLALGVEAALQGGCRWIQYRDKSTDNHRRELEARQLVSLCNQYQAKLIINDDMQLAQRVNAHGVHLGQDDGNPAEARRSLGESAIIGVTCHDSLALAEKAIQDGASYIAFGRFFPSKTKPHARPAKFTLISEAKAKFPQVTLVVIGGITLDNAAVLLDAGADKLAVCHDLFAAADIAAQAQRFNHL</sequence>
<dbReference type="Proteomes" id="UP000001036">
    <property type="component" value="Chromosome"/>
</dbReference>
<dbReference type="KEGG" id="cja:CJA_0881"/>
<keyword evidence="4 9" id="KW-0460">Magnesium</keyword>
<keyword evidence="2 9" id="KW-0808">Transferase</keyword>
<keyword evidence="3 9" id="KW-0479">Metal-binding</keyword>
<dbReference type="CDD" id="cd00564">
    <property type="entry name" value="TMP_TenI"/>
    <property type="match status" value="1"/>
</dbReference>
<feature type="binding site" evidence="9">
    <location>
        <position position="147"/>
    </location>
    <ligand>
        <name>4-amino-2-methyl-5-(diphosphooxymethyl)pyrimidine</name>
        <dbReference type="ChEBI" id="CHEBI:57841"/>
    </ligand>
</feature>
<comment type="catalytic activity">
    <reaction evidence="6 9 10">
        <text>4-methyl-5-(2-phosphooxyethyl)-thiazole + 4-amino-2-methyl-5-(diphosphooxymethyl)pyrimidine + H(+) = thiamine phosphate + diphosphate</text>
        <dbReference type="Rhea" id="RHEA:22328"/>
        <dbReference type="ChEBI" id="CHEBI:15378"/>
        <dbReference type="ChEBI" id="CHEBI:33019"/>
        <dbReference type="ChEBI" id="CHEBI:37575"/>
        <dbReference type="ChEBI" id="CHEBI:57841"/>
        <dbReference type="ChEBI" id="CHEBI:58296"/>
        <dbReference type="EC" id="2.5.1.3"/>
    </reaction>
</comment>
<evidence type="ECO:0000256" key="2">
    <source>
        <dbReference type="ARBA" id="ARBA00022679"/>
    </source>
</evidence>
<dbReference type="NCBIfam" id="TIGR00693">
    <property type="entry name" value="thiE"/>
    <property type="match status" value="1"/>
</dbReference>
<dbReference type="PANTHER" id="PTHR20857:SF15">
    <property type="entry name" value="THIAMINE-PHOSPHATE SYNTHASE"/>
    <property type="match status" value="1"/>
</dbReference>
<dbReference type="GO" id="GO:0005737">
    <property type="term" value="C:cytoplasm"/>
    <property type="evidence" value="ECO:0007669"/>
    <property type="project" value="TreeGrafter"/>
</dbReference>
<dbReference type="EMBL" id="CP000934">
    <property type="protein sequence ID" value="ACE86073.1"/>
    <property type="molecule type" value="Genomic_DNA"/>
</dbReference>
<evidence type="ECO:0000256" key="9">
    <source>
        <dbReference type="HAMAP-Rule" id="MF_00097"/>
    </source>
</evidence>